<evidence type="ECO:0000256" key="3">
    <source>
        <dbReference type="ARBA" id="ARBA00022692"/>
    </source>
</evidence>
<evidence type="ECO:0000256" key="2">
    <source>
        <dbReference type="ARBA" id="ARBA00010890"/>
    </source>
</evidence>
<dbReference type="InterPro" id="IPR003599">
    <property type="entry name" value="Ig_sub"/>
</dbReference>
<dbReference type="STRING" id="8496.A0A151PG85"/>
<dbReference type="InterPro" id="IPR013783">
    <property type="entry name" value="Ig-like_fold"/>
</dbReference>
<keyword evidence="8 15" id="KW-0675">Receptor</keyword>
<keyword evidence="6 12" id="KW-0472">Membrane</keyword>
<dbReference type="InterPro" id="IPR015321">
    <property type="entry name" value="TypeI_recpt_CBD"/>
</dbReference>
<evidence type="ECO:0000256" key="10">
    <source>
        <dbReference type="ARBA" id="ARBA00023319"/>
    </source>
</evidence>
<dbReference type="eggNOG" id="ENOG502RY0M">
    <property type="taxonomic scope" value="Eukaryota"/>
</dbReference>
<feature type="region of interest" description="Disordered" evidence="11">
    <location>
        <begin position="390"/>
        <end position="417"/>
    </location>
</feature>
<evidence type="ECO:0000259" key="14">
    <source>
        <dbReference type="PROSITE" id="PS50853"/>
    </source>
</evidence>
<feature type="domain" description="Ig-like" evidence="13">
    <location>
        <begin position="21"/>
        <end position="93"/>
    </location>
</feature>
<comment type="similarity">
    <text evidence="2">Belongs to the type I cytokine receptor family. Type 3 subfamily.</text>
</comment>
<evidence type="ECO:0000313" key="15">
    <source>
        <dbReference type="EMBL" id="KYO48019.1"/>
    </source>
</evidence>
<keyword evidence="4" id="KW-0732">Signal</keyword>
<gene>
    <name evidence="15" type="primary">IL6RA</name>
    <name evidence="15" type="ORF">Y1Q_0014238</name>
</gene>
<dbReference type="Gene3D" id="2.60.40.10">
    <property type="entry name" value="Immunoglobulins"/>
    <property type="match status" value="3"/>
</dbReference>
<dbReference type="CDD" id="cd00063">
    <property type="entry name" value="FN3"/>
    <property type="match status" value="1"/>
</dbReference>
<keyword evidence="3 12" id="KW-0812">Transmembrane</keyword>
<dbReference type="SUPFAM" id="SSF49265">
    <property type="entry name" value="Fibronectin type III"/>
    <property type="match status" value="2"/>
</dbReference>
<dbReference type="InterPro" id="IPR036116">
    <property type="entry name" value="FN3_sf"/>
</dbReference>
<evidence type="ECO:0000256" key="8">
    <source>
        <dbReference type="ARBA" id="ARBA00023170"/>
    </source>
</evidence>
<evidence type="ECO:0000256" key="11">
    <source>
        <dbReference type="SAM" id="MobiDB-lite"/>
    </source>
</evidence>
<evidence type="ECO:0000256" key="7">
    <source>
        <dbReference type="ARBA" id="ARBA00023157"/>
    </source>
</evidence>
<reference evidence="15 16" key="1">
    <citation type="journal article" date="2012" name="Genome Biol.">
        <title>Sequencing three crocodilian genomes to illuminate the evolution of archosaurs and amniotes.</title>
        <authorList>
            <person name="St John J.A."/>
            <person name="Braun E.L."/>
            <person name="Isberg S.R."/>
            <person name="Miles L.G."/>
            <person name="Chong A.Y."/>
            <person name="Gongora J."/>
            <person name="Dalzell P."/>
            <person name="Moran C."/>
            <person name="Bed'hom B."/>
            <person name="Abzhanov A."/>
            <person name="Burgess S.C."/>
            <person name="Cooksey A.M."/>
            <person name="Castoe T.A."/>
            <person name="Crawford N.G."/>
            <person name="Densmore L.D."/>
            <person name="Drew J.C."/>
            <person name="Edwards S.V."/>
            <person name="Faircloth B.C."/>
            <person name="Fujita M.K."/>
            <person name="Greenwold M.J."/>
            <person name="Hoffmann F.G."/>
            <person name="Howard J.M."/>
            <person name="Iguchi T."/>
            <person name="Janes D.E."/>
            <person name="Khan S.Y."/>
            <person name="Kohno S."/>
            <person name="de Koning A.J."/>
            <person name="Lance S.L."/>
            <person name="McCarthy F.M."/>
            <person name="McCormack J.E."/>
            <person name="Merchant M.E."/>
            <person name="Peterson D.G."/>
            <person name="Pollock D.D."/>
            <person name="Pourmand N."/>
            <person name="Raney B.J."/>
            <person name="Roessler K.A."/>
            <person name="Sanford J.R."/>
            <person name="Sawyer R.H."/>
            <person name="Schmidt C.J."/>
            <person name="Triplett E.W."/>
            <person name="Tuberville T.D."/>
            <person name="Venegas-Anaya M."/>
            <person name="Howard J.T."/>
            <person name="Jarvis E.D."/>
            <person name="Guillette L.J.Jr."/>
            <person name="Glenn T.C."/>
            <person name="Green R.E."/>
            <person name="Ray D.A."/>
        </authorList>
    </citation>
    <scope>NUCLEOTIDE SEQUENCE [LARGE SCALE GENOMIC DNA]</scope>
    <source>
        <strain evidence="15">KSC_2009_1</strain>
    </source>
</reference>
<dbReference type="FunFam" id="2.60.40.10:FF:000136">
    <property type="entry name" value="Ciliary neurotrophic factor receptor alpha"/>
    <property type="match status" value="1"/>
</dbReference>
<dbReference type="PANTHER" id="PTHR23037">
    <property type="entry name" value="CYTOKINE RECEPTOR"/>
    <property type="match status" value="1"/>
</dbReference>
<dbReference type="Pfam" id="PF00047">
    <property type="entry name" value="ig"/>
    <property type="match status" value="1"/>
</dbReference>
<dbReference type="InterPro" id="IPR036179">
    <property type="entry name" value="Ig-like_dom_sf"/>
</dbReference>
<name>A0A151PG85_ALLMI</name>
<accession>A0A151PG85</accession>
<dbReference type="InterPro" id="IPR007110">
    <property type="entry name" value="Ig-like_dom"/>
</dbReference>
<keyword evidence="7" id="KW-1015">Disulfide bond</keyword>
<dbReference type="Pfam" id="PF09240">
    <property type="entry name" value="IL6Ra-bind"/>
    <property type="match status" value="1"/>
</dbReference>
<dbReference type="GO" id="GO:0009897">
    <property type="term" value="C:external side of plasma membrane"/>
    <property type="evidence" value="ECO:0007669"/>
    <property type="project" value="TreeGrafter"/>
</dbReference>
<dbReference type="SMART" id="SM00409">
    <property type="entry name" value="IG"/>
    <property type="match status" value="1"/>
</dbReference>
<evidence type="ECO:0000256" key="4">
    <source>
        <dbReference type="ARBA" id="ARBA00022729"/>
    </source>
</evidence>
<keyword evidence="9" id="KW-0325">Glycoprotein</keyword>
<sequence>MQGLLGAGSAGADICSGEGRGRATTVPPGTVLSAAGANVTLTCPRALQSNGSVWWQPEGRVPGWASGRRELRDTSLVLPAVRPEDSGRYGCRAGGRLLHTVHLLVDEPPEPPRVSCSRRSHQKDILCEWQPRARPSPSTRAVLWVKRAPGANATEQRCRFFPRAHRFVCRIPMPPVDDDKLLHVSVCVSNGAGSAASADRLFSANSVLKPDPPVNLTVDPVEAAPQQLRLSWTYPPSWDASFYQLRFQVRYRAEPSGAYAQVDGLKDTSLVIRDALRGARHWVQVRAREEFDLGEWSEWSREAVGSPWADPREQEAITAWDEGLYGAGGSLLPELLGSADAEDVNTPEPAPDGPSAVSLYTLLAAGGSLLLGAVLFTGIVLRYRRRWRKEPRGRGKPGTEALPAEPPPSPSSPLSDVPLLLPLASPGPYDVANMDYFFTPRAW</sequence>
<dbReference type="InterPro" id="IPR003961">
    <property type="entry name" value="FN3_dom"/>
</dbReference>
<dbReference type="InterPro" id="IPR003598">
    <property type="entry name" value="Ig_sub2"/>
</dbReference>
<dbReference type="PANTHER" id="PTHR23037:SF35">
    <property type="entry name" value="FIBRONECTIN TYPE-III DOMAIN-CONTAINING PROTEIN"/>
    <property type="match status" value="1"/>
</dbReference>
<comment type="caution">
    <text evidence="15">The sequence shown here is derived from an EMBL/GenBank/DDBJ whole genome shotgun (WGS) entry which is preliminary data.</text>
</comment>
<dbReference type="InterPro" id="IPR013151">
    <property type="entry name" value="Immunoglobulin_dom"/>
</dbReference>
<evidence type="ECO:0000313" key="16">
    <source>
        <dbReference type="Proteomes" id="UP000050525"/>
    </source>
</evidence>
<feature type="domain" description="Fibronectin type-III" evidence="14">
    <location>
        <begin position="212"/>
        <end position="307"/>
    </location>
</feature>
<evidence type="ECO:0000256" key="6">
    <source>
        <dbReference type="ARBA" id="ARBA00023136"/>
    </source>
</evidence>
<protein>
    <submittedName>
        <fullName evidence="15">Interleukin-6 receptor subunit alpha</fullName>
    </submittedName>
</protein>
<dbReference type="InterPro" id="IPR003530">
    <property type="entry name" value="Hematopoietin_rcpt_L_F3_CS"/>
</dbReference>
<dbReference type="SMART" id="SM00408">
    <property type="entry name" value="IGc2"/>
    <property type="match status" value="1"/>
</dbReference>
<dbReference type="Proteomes" id="UP000050525">
    <property type="component" value="Unassembled WGS sequence"/>
</dbReference>
<dbReference type="AlphaFoldDB" id="A0A151PG85"/>
<evidence type="ECO:0000259" key="13">
    <source>
        <dbReference type="PROSITE" id="PS50835"/>
    </source>
</evidence>
<dbReference type="SUPFAM" id="SSF48726">
    <property type="entry name" value="Immunoglobulin"/>
    <property type="match status" value="1"/>
</dbReference>
<organism evidence="15 16">
    <name type="scientific">Alligator mississippiensis</name>
    <name type="common">American alligator</name>
    <dbReference type="NCBI Taxonomy" id="8496"/>
    <lineage>
        <taxon>Eukaryota</taxon>
        <taxon>Metazoa</taxon>
        <taxon>Chordata</taxon>
        <taxon>Craniata</taxon>
        <taxon>Vertebrata</taxon>
        <taxon>Euteleostomi</taxon>
        <taxon>Archelosauria</taxon>
        <taxon>Archosauria</taxon>
        <taxon>Crocodylia</taxon>
        <taxon>Alligatoridae</taxon>
        <taxon>Alligatorinae</taxon>
        <taxon>Alligator</taxon>
    </lineage>
</organism>
<keyword evidence="16" id="KW-1185">Reference proteome</keyword>
<dbReference type="SMART" id="SM00060">
    <property type="entry name" value="FN3"/>
    <property type="match status" value="1"/>
</dbReference>
<dbReference type="EMBL" id="AKHW03000264">
    <property type="protein sequence ID" value="KYO48019.1"/>
    <property type="molecule type" value="Genomic_DNA"/>
</dbReference>
<keyword evidence="5 12" id="KW-1133">Transmembrane helix</keyword>
<dbReference type="PROSITE" id="PS50835">
    <property type="entry name" value="IG_LIKE"/>
    <property type="match status" value="1"/>
</dbReference>
<dbReference type="GO" id="GO:0004896">
    <property type="term" value="F:cytokine receptor activity"/>
    <property type="evidence" value="ECO:0007669"/>
    <property type="project" value="InterPro"/>
</dbReference>
<evidence type="ECO:0000256" key="9">
    <source>
        <dbReference type="ARBA" id="ARBA00023180"/>
    </source>
</evidence>
<evidence type="ECO:0000256" key="1">
    <source>
        <dbReference type="ARBA" id="ARBA00004479"/>
    </source>
</evidence>
<comment type="subcellular location">
    <subcellularLocation>
        <location evidence="1">Membrane</location>
        <topology evidence="1">Single-pass type I membrane protein</topology>
    </subcellularLocation>
</comment>
<dbReference type="PROSITE" id="PS01354">
    <property type="entry name" value="HEMATOPO_REC_L_F3"/>
    <property type="match status" value="1"/>
</dbReference>
<evidence type="ECO:0000256" key="12">
    <source>
        <dbReference type="SAM" id="Phobius"/>
    </source>
</evidence>
<keyword evidence="10" id="KW-0393">Immunoglobulin domain</keyword>
<dbReference type="PROSITE" id="PS50853">
    <property type="entry name" value="FN3"/>
    <property type="match status" value="1"/>
</dbReference>
<evidence type="ECO:0000256" key="5">
    <source>
        <dbReference type="ARBA" id="ARBA00022989"/>
    </source>
</evidence>
<proteinExistence type="inferred from homology"/>
<feature type="transmembrane region" description="Helical" evidence="12">
    <location>
        <begin position="359"/>
        <end position="381"/>
    </location>
</feature>